<evidence type="ECO:0000259" key="1">
    <source>
        <dbReference type="SMART" id="SM01321"/>
    </source>
</evidence>
<dbReference type="AlphaFoldDB" id="A0A1F5HIZ6"/>
<evidence type="ECO:0000313" key="3">
    <source>
        <dbReference type="Proteomes" id="UP000176780"/>
    </source>
</evidence>
<dbReference type="Pfam" id="PF01797">
    <property type="entry name" value="Y1_Tnp"/>
    <property type="match status" value="1"/>
</dbReference>
<dbReference type="InterPro" id="IPR002686">
    <property type="entry name" value="Transposase_17"/>
</dbReference>
<comment type="caution">
    <text evidence="2">The sequence shown here is derived from an EMBL/GenBank/DDBJ whole genome shotgun (WGS) entry which is preliminary data.</text>
</comment>
<feature type="domain" description="Transposase IS200-like" evidence="1">
    <location>
        <begin position="11"/>
        <end position="153"/>
    </location>
</feature>
<dbReference type="GO" id="GO:0004803">
    <property type="term" value="F:transposase activity"/>
    <property type="evidence" value="ECO:0007669"/>
    <property type="project" value="InterPro"/>
</dbReference>
<dbReference type="Gene3D" id="3.30.70.1290">
    <property type="entry name" value="Transposase IS200-like"/>
    <property type="match status" value="1"/>
</dbReference>
<organism evidence="2 3">
    <name type="scientific">Candidatus Curtissbacteria bacterium RIFCSPLOWO2_01_FULL_41_18</name>
    <dbReference type="NCBI Taxonomy" id="1797727"/>
    <lineage>
        <taxon>Bacteria</taxon>
        <taxon>Candidatus Curtissiibacteriota</taxon>
    </lineage>
</organism>
<dbReference type="Proteomes" id="UP000176780">
    <property type="component" value="Unassembled WGS sequence"/>
</dbReference>
<dbReference type="SUPFAM" id="SSF143422">
    <property type="entry name" value="Transposase IS200-like"/>
    <property type="match status" value="1"/>
</dbReference>
<sequence>MPGKNAIKSYIENGFYHIYNRGVEKRTIFQDKQDYRVFLHYLKLYLSPPDKTKGQTVKINNTIFKTPRRPLNNYHQKLELLAYCLMPNHFHLLVKQKKSRTIEFFMRSLLTKYSVYFNKRYDRVGSLFQGPYKAVLVENDNQLLHLSRYIHLNPYAKDSPLHLAYSSYADYLGIRKTSWHNSNTILSFFKTAQKTSLKDVFSYQSFVEQYSKEQISIEELAIDMDVKENP</sequence>
<proteinExistence type="predicted"/>
<dbReference type="STRING" id="1797727.A3B51_01790"/>
<dbReference type="SMART" id="SM01321">
    <property type="entry name" value="Y1_Tnp"/>
    <property type="match status" value="1"/>
</dbReference>
<dbReference type="PANTHER" id="PTHR34322">
    <property type="entry name" value="TRANSPOSASE, Y1_TNP DOMAIN-CONTAINING"/>
    <property type="match status" value="1"/>
</dbReference>
<dbReference type="PANTHER" id="PTHR34322:SF2">
    <property type="entry name" value="TRANSPOSASE IS200-LIKE DOMAIN-CONTAINING PROTEIN"/>
    <property type="match status" value="1"/>
</dbReference>
<name>A0A1F5HIZ6_9BACT</name>
<reference evidence="2 3" key="1">
    <citation type="journal article" date="2016" name="Nat. Commun.">
        <title>Thousands of microbial genomes shed light on interconnected biogeochemical processes in an aquifer system.</title>
        <authorList>
            <person name="Anantharaman K."/>
            <person name="Brown C.T."/>
            <person name="Hug L.A."/>
            <person name="Sharon I."/>
            <person name="Castelle C.J."/>
            <person name="Probst A.J."/>
            <person name="Thomas B.C."/>
            <person name="Singh A."/>
            <person name="Wilkins M.J."/>
            <person name="Karaoz U."/>
            <person name="Brodie E.L."/>
            <person name="Williams K.H."/>
            <person name="Hubbard S.S."/>
            <person name="Banfield J.F."/>
        </authorList>
    </citation>
    <scope>NUCLEOTIDE SEQUENCE [LARGE SCALE GENOMIC DNA]</scope>
</reference>
<protein>
    <recommendedName>
        <fullName evidence="1">Transposase IS200-like domain-containing protein</fullName>
    </recommendedName>
</protein>
<dbReference type="InterPro" id="IPR036515">
    <property type="entry name" value="Transposase_17_sf"/>
</dbReference>
<dbReference type="GO" id="GO:0003677">
    <property type="term" value="F:DNA binding"/>
    <property type="evidence" value="ECO:0007669"/>
    <property type="project" value="InterPro"/>
</dbReference>
<gene>
    <name evidence="2" type="ORF">A3B51_01790</name>
</gene>
<accession>A0A1F5HIZ6</accession>
<dbReference type="EMBL" id="MFBQ01000036">
    <property type="protein sequence ID" value="OGE04107.1"/>
    <property type="molecule type" value="Genomic_DNA"/>
</dbReference>
<evidence type="ECO:0000313" key="2">
    <source>
        <dbReference type="EMBL" id="OGE04107.1"/>
    </source>
</evidence>
<dbReference type="GO" id="GO:0006313">
    <property type="term" value="P:DNA transposition"/>
    <property type="evidence" value="ECO:0007669"/>
    <property type="project" value="InterPro"/>
</dbReference>